<accession>A0A6A0A9C9</accession>
<dbReference type="SUPFAM" id="SSF103506">
    <property type="entry name" value="Mitochondrial carrier"/>
    <property type="match status" value="1"/>
</dbReference>
<evidence type="ECO:0000256" key="7">
    <source>
        <dbReference type="RuleBase" id="RU000488"/>
    </source>
</evidence>
<name>A0A6A0A9C9_HAELA</name>
<dbReference type="EMBL" id="BLLF01004224">
    <property type="protein sequence ID" value="GFH29188.1"/>
    <property type="molecule type" value="Genomic_DNA"/>
</dbReference>
<keyword evidence="9" id="KW-1185">Reference proteome</keyword>
<dbReference type="PANTHER" id="PTHR24089">
    <property type="entry name" value="SOLUTE CARRIER FAMILY 25"/>
    <property type="match status" value="1"/>
</dbReference>
<proteinExistence type="inferred from homology"/>
<evidence type="ECO:0000256" key="1">
    <source>
        <dbReference type="ARBA" id="ARBA00004141"/>
    </source>
</evidence>
<dbReference type="GO" id="GO:0016020">
    <property type="term" value="C:membrane"/>
    <property type="evidence" value="ECO:0007669"/>
    <property type="project" value="UniProtKB-SubCell"/>
</dbReference>
<feature type="repeat" description="Solcar" evidence="6">
    <location>
        <begin position="1"/>
        <end position="88"/>
    </location>
</feature>
<protein>
    <submittedName>
        <fullName evidence="8">Uncharacterized protein</fullName>
    </submittedName>
</protein>
<evidence type="ECO:0000256" key="4">
    <source>
        <dbReference type="ARBA" id="ARBA00022737"/>
    </source>
</evidence>
<comment type="subcellular location">
    <subcellularLocation>
        <location evidence="1">Membrane</location>
        <topology evidence="1">Multi-pass membrane protein</topology>
    </subcellularLocation>
</comment>
<evidence type="ECO:0000256" key="5">
    <source>
        <dbReference type="ARBA" id="ARBA00023136"/>
    </source>
</evidence>
<dbReference type="GO" id="GO:0055085">
    <property type="term" value="P:transmembrane transport"/>
    <property type="evidence" value="ECO:0007669"/>
    <property type="project" value="InterPro"/>
</dbReference>
<comment type="caution">
    <text evidence="8">The sequence shown here is derived from an EMBL/GenBank/DDBJ whole genome shotgun (WGS) entry which is preliminary data.</text>
</comment>
<keyword evidence="5 6" id="KW-0472">Membrane</keyword>
<evidence type="ECO:0000256" key="3">
    <source>
        <dbReference type="ARBA" id="ARBA00022692"/>
    </source>
</evidence>
<evidence type="ECO:0000256" key="6">
    <source>
        <dbReference type="PROSITE-ProRule" id="PRU00282"/>
    </source>
</evidence>
<keyword evidence="2 7" id="KW-0813">Transport</keyword>
<dbReference type="Proteomes" id="UP000485058">
    <property type="component" value="Unassembled WGS sequence"/>
</dbReference>
<evidence type="ECO:0000256" key="2">
    <source>
        <dbReference type="ARBA" id="ARBA00022448"/>
    </source>
</evidence>
<keyword evidence="4" id="KW-0677">Repeat</keyword>
<evidence type="ECO:0000313" key="8">
    <source>
        <dbReference type="EMBL" id="GFH29188.1"/>
    </source>
</evidence>
<organism evidence="8 9">
    <name type="scientific">Haematococcus lacustris</name>
    <name type="common">Green alga</name>
    <name type="synonym">Haematococcus pluvialis</name>
    <dbReference type="NCBI Taxonomy" id="44745"/>
    <lineage>
        <taxon>Eukaryota</taxon>
        <taxon>Viridiplantae</taxon>
        <taxon>Chlorophyta</taxon>
        <taxon>core chlorophytes</taxon>
        <taxon>Chlorophyceae</taxon>
        <taxon>CS clade</taxon>
        <taxon>Chlamydomonadales</taxon>
        <taxon>Haematococcaceae</taxon>
        <taxon>Haematococcus</taxon>
    </lineage>
</organism>
<dbReference type="AlphaFoldDB" id="A0A6A0A9C9"/>
<sequence>MTPFLRLLAGAGAGIIAMSATYPLDMVRGRLTIQHGASAQYKGIWHAANMIVKQEGPGALYKGWLPSVIGVVPYVGLNFAVYETLKVWTMDHYGLRDEQELSVAARLTCGAVAGTIGQTVAYPFDVARRRLQVSGWEGVSDLNTAGSGKAVAYTGMLDCFRKTVKQEGFSALFKGLAPNYIKVVPSIAIAFVSYEQIKVALGVEFRISE</sequence>
<reference evidence="8 9" key="1">
    <citation type="submission" date="2020-02" db="EMBL/GenBank/DDBJ databases">
        <title>Draft genome sequence of Haematococcus lacustris strain NIES-144.</title>
        <authorList>
            <person name="Morimoto D."/>
            <person name="Nakagawa S."/>
            <person name="Yoshida T."/>
            <person name="Sawayama S."/>
        </authorList>
    </citation>
    <scope>NUCLEOTIDE SEQUENCE [LARGE SCALE GENOMIC DNA]</scope>
    <source>
        <strain evidence="8 9">NIES-144</strain>
    </source>
</reference>
<dbReference type="Gene3D" id="1.50.40.10">
    <property type="entry name" value="Mitochondrial carrier domain"/>
    <property type="match status" value="1"/>
</dbReference>
<keyword evidence="3 6" id="KW-0812">Transmembrane</keyword>
<dbReference type="PRINTS" id="PR00926">
    <property type="entry name" value="MITOCARRIER"/>
</dbReference>
<dbReference type="InterPro" id="IPR018108">
    <property type="entry name" value="MCP_transmembrane"/>
</dbReference>
<dbReference type="PROSITE" id="PS50920">
    <property type="entry name" value="SOLCAR"/>
    <property type="match status" value="2"/>
</dbReference>
<dbReference type="Pfam" id="PF00153">
    <property type="entry name" value="Mito_carr"/>
    <property type="match status" value="2"/>
</dbReference>
<evidence type="ECO:0000313" key="9">
    <source>
        <dbReference type="Proteomes" id="UP000485058"/>
    </source>
</evidence>
<gene>
    <name evidence="8" type="ORF">HaLaN_27813</name>
</gene>
<feature type="repeat" description="Solcar" evidence="6">
    <location>
        <begin position="101"/>
        <end position="200"/>
    </location>
</feature>
<dbReference type="InterPro" id="IPR002067">
    <property type="entry name" value="MCP"/>
</dbReference>
<comment type="similarity">
    <text evidence="7">Belongs to the mitochondrial carrier (TC 2.A.29) family.</text>
</comment>
<dbReference type="InterPro" id="IPR023395">
    <property type="entry name" value="MCP_dom_sf"/>
</dbReference>